<dbReference type="Proteomes" id="UP000022311">
    <property type="component" value="Unassembled WGS sequence"/>
</dbReference>
<gene>
    <name evidence="1" type="ORF">HMPREF1563_3317</name>
</gene>
<organism evidence="1 2">
    <name type="scientific">Providencia alcalifaciens 205/92</name>
    <dbReference type="NCBI Taxonomy" id="1256988"/>
    <lineage>
        <taxon>Bacteria</taxon>
        <taxon>Pseudomonadati</taxon>
        <taxon>Pseudomonadota</taxon>
        <taxon>Gammaproteobacteria</taxon>
        <taxon>Enterobacterales</taxon>
        <taxon>Morganellaceae</taxon>
        <taxon>Providencia</taxon>
    </lineage>
</organism>
<name>A0AAV3M064_9GAMM</name>
<sequence length="146" mass="15698">MVCADCGGEVVWIGPITNLSHAECKQCGSVNNYLTEKVEDDVVSEANSMQLEADGEFVSFAGTDDVICSVASGSYDNDDRLAMLFAAAPEMLEALRELIQAHEYSLRIGYERIIELGGDCDSPELMINKDASLNKAKVAIAKATGK</sequence>
<evidence type="ECO:0000313" key="1">
    <source>
        <dbReference type="EMBL" id="EUD09166.1"/>
    </source>
</evidence>
<evidence type="ECO:0000313" key="2">
    <source>
        <dbReference type="Proteomes" id="UP000022311"/>
    </source>
</evidence>
<comment type="caution">
    <text evidence="1">The sequence shown here is derived from an EMBL/GenBank/DDBJ whole genome shotgun (WGS) entry which is preliminary data.</text>
</comment>
<dbReference type="RefSeq" id="WP_036964075.1">
    <property type="nucleotide sequence ID" value="NZ_JALD01000084.1"/>
</dbReference>
<dbReference type="AlphaFoldDB" id="A0AAV3M064"/>
<accession>A0AAV3M064</accession>
<reference evidence="1 2" key="1">
    <citation type="submission" date="2014-01" db="EMBL/GenBank/DDBJ databases">
        <authorList>
            <person name="Durkin A.S."/>
            <person name="McCorrison J."/>
            <person name="Torralba M."/>
            <person name="Gillis M."/>
            <person name="Haft D.H."/>
            <person name="Methe B."/>
            <person name="Sutton G."/>
            <person name="Nelson K.E."/>
        </authorList>
    </citation>
    <scope>NUCLEOTIDE SEQUENCE [LARGE SCALE GENOMIC DNA]</scope>
    <source>
        <strain evidence="1 2">205/92</strain>
    </source>
</reference>
<proteinExistence type="predicted"/>
<protein>
    <submittedName>
        <fullName evidence="1">Uncharacterized protein</fullName>
    </submittedName>
</protein>
<dbReference type="EMBL" id="JALD01000084">
    <property type="protein sequence ID" value="EUD09166.1"/>
    <property type="molecule type" value="Genomic_DNA"/>
</dbReference>